<proteinExistence type="predicted"/>
<protein>
    <submittedName>
        <fullName evidence="1">Uncharacterized protein</fullName>
    </submittedName>
</protein>
<dbReference type="Proteomes" id="UP000585474">
    <property type="component" value="Unassembled WGS sequence"/>
</dbReference>
<evidence type="ECO:0000313" key="1">
    <source>
        <dbReference type="EMBL" id="GFY86430.1"/>
    </source>
</evidence>
<sequence>MRRLSNVPVPTMMESTSKVRLFGGDLEGERGNGFGQWRVEKCGGWGYLTVETWSFMGSLCNILGCDEVNGSTDGLEYIPKKEFKRGVDCEDVKMVKSHSLNDGCPTNLIGEVSGLPETSMEGFVIVRNFKAGLLADILQNGREIGSKAIFTKWRSSEMGPENEFLPSARVSSEGDSGEVAQRIGWFPRVEYIGVGALDGGVSMEVKGAIGMATGKLRNGVEARGVGKSWGDREKER</sequence>
<keyword evidence="2" id="KW-1185">Reference proteome</keyword>
<organism evidence="1 2">
    <name type="scientific">Actinidia rufa</name>
    <dbReference type="NCBI Taxonomy" id="165716"/>
    <lineage>
        <taxon>Eukaryota</taxon>
        <taxon>Viridiplantae</taxon>
        <taxon>Streptophyta</taxon>
        <taxon>Embryophyta</taxon>
        <taxon>Tracheophyta</taxon>
        <taxon>Spermatophyta</taxon>
        <taxon>Magnoliopsida</taxon>
        <taxon>eudicotyledons</taxon>
        <taxon>Gunneridae</taxon>
        <taxon>Pentapetalae</taxon>
        <taxon>asterids</taxon>
        <taxon>Ericales</taxon>
        <taxon>Actinidiaceae</taxon>
        <taxon>Actinidia</taxon>
    </lineage>
</organism>
<name>A0A7J0EJ61_9ERIC</name>
<dbReference type="AlphaFoldDB" id="A0A7J0EJ61"/>
<comment type="caution">
    <text evidence="1">The sequence shown here is derived from an EMBL/GenBank/DDBJ whole genome shotgun (WGS) entry which is preliminary data.</text>
</comment>
<evidence type="ECO:0000313" key="2">
    <source>
        <dbReference type="Proteomes" id="UP000585474"/>
    </source>
</evidence>
<dbReference type="EMBL" id="BJWL01000005">
    <property type="protein sequence ID" value="GFY86430.1"/>
    <property type="molecule type" value="Genomic_DNA"/>
</dbReference>
<gene>
    <name evidence="1" type="ORF">Acr_05g0000690</name>
</gene>
<reference evidence="1 2" key="1">
    <citation type="submission" date="2019-07" db="EMBL/GenBank/DDBJ databases">
        <title>De Novo Assembly of kiwifruit Actinidia rufa.</title>
        <authorList>
            <person name="Sugita-Konishi S."/>
            <person name="Sato K."/>
            <person name="Mori E."/>
            <person name="Abe Y."/>
            <person name="Kisaki G."/>
            <person name="Hamano K."/>
            <person name="Suezawa K."/>
            <person name="Otani M."/>
            <person name="Fukuda T."/>
            <person name="Manabe T."/>
            <person name="Gomi K."/>
            <person name="Tabuchi M."/>
            <person name="Akimitsu K."/>
            <person name="Kataoka I."/>
        </authorList>
    </citation>
    <scope>NUCLEOTIDE SEQUENCE [LARGE SCALE GENOMIC DNA]</scope>
    <source>
        <strain evidence="2">cv. Fuchu</strain>
    </source>
</reference>
<accession>A0A7J0EJ61</accession>